<evidence type="ECO:0000256" key="1">
    <source>
        <dbReference type="ARBA" id="ARBA00004241"/>
    </source>
</evidence>
<reference evidence="4 5" key="1">
    <citation type="submission" date="2018-10" db="EMBL/GenBank/DDBJ databases">
        <title>Falsibacillus sp. genome draft.</title>
        <authorList>
            <person name="Shi S."/>
        </authorList>
    </citation>
    <scope>NUCLEOTIDE SEQUENCE [LARGE SCALE GENOMIC DNA]</scope>
    <source>
        <strain evidence="4 5">GY 10110</strain>
    </source>
</reference>
<keyword evidence="2" id="KW-0178">Competence</keyword>
<comment type="caution">
    <text evidence="4">The sequence shown here is derived from an EMBL/GenBank/DDBJ whole genome shotgun (WGS) entry which is preliminary data.</text>
</comment>
<dbReference type="GO" id="GO:0009986">
    <property type="term" value="C:cell surface"/>
    <property type="evidence" value="ECO:0007669"/>
    <property type="project" value="UniProtKB-SubCell"/>
</dbReference>
<dbReference type="InterPro" id="IPR012902">
    <property type="entry name" value="N_methyl_site"/>
</dbReference>
<dbReference type="AlphaFoldDB" id="A0A3L7K586"/>
<comment type="subcellular location">
    <subcellularLocation>
        <location evidence="1">Cell surface</location>
    </subcellularLocation>
</comment>
<proteinExistence type="predicted"/>
<organism evidence="4 5">
    <name type="scientific">Falsibacillus albus</name>
    <dbReference type="NCBI Taxonomy" id="2478915"/>
    <lineage>
        <taxon>Bacteria</taxon>
        <taxon>Bacillati</taxon>
        <taxon>Bacillota</taxon>
        <taxon>Bacilli</taxon>
        <taxon>Bacillales</taxon>
        <taxon>Bacillaceae</taxon>
        <taxon>Falsibacillus</taxon>
    </lineage>
</organism>
<accession>A0A3L7K586</accession>
<sequence>MSERGCNHHRCRRDRNLHQYITMIRNEDGFTLVESLIVMTILMIIMLVGSANMKKMNDEVGKNLFFSQLKADLFYSEVYAQSRKEAVVISFFPNNDQYTAISVNRNLYLFERKLPKFVDMKDSNLTSFMIDPQGNTNRFGTVNFQAQNKYYRLTVYIGRGRFIVR</sequence>
<evidence type="ECO:0000256" key="3">
    <source>
        <dbReference type="SAM" id="Phobius"/>
    </source>
</evidence>
<protein>
    <submittedName>
        <fullName evidence="4">Type II secretion system protein</fullName>
    </submittedName>
</protein>
<dbReference type="EMBL" id="RCVZ01000001">
    <property type="protein sequence ID" value="RLQ98246.1"/>
    <property type="molecule type" value="Genomic_DNA"/>
</dbReference>
<name>A0A3L7K586_9BACI</name>
<dbReference type="InterPro" id="IPR016785">
    <property type="entry name" value="ComGD"/>
</dbReference>
<evidence type="ECO:0000256" key="2">
    <source>
        <dbReference type="ARBA" id="ARBA00023287"/>
    </source>
</evidence>
<dbReference type="Pfam" id="PF07963">
    <property type="entry name" value="N_methyl"/>
    <property type="match status" value="1"/>
</dbReference>
<dbReference type="Proteomes" id="UP000276770">
    <property type="component" value="Unassembled WGS sequence"/>
</dbReference>
<dbReference type="PIRSF" id="PIRSF021292">
    <property type="entry name" value="Competence_ComGD"/>
    <property type="match status" value="1"/>
</dbReference>
<evidence type="ECO:0000313" key="5">
    <source>
        <dbReference type="Proteomes" id="UP000276770"/>
    </source>
</evidence>
<feature type="transmembrane region" description="Helical" evidence="3">
    <location>
        <begin position="29"/>
        <end position="48"/>
    </location>
</feature>
<dbReference type="NCBIfam" id="TIGR02532">
    <property type="entry name" value="IV_pilin_GFxxxE"/>
    <property type="match status" value="1"/>
</dbReference>
<dbReference type="GO" id="GO:0030420">
    <property type="term" value="P:establishment of competence for transformation"/>
    <property type="evidence" value="ECO:0007669"/>
    <property type="project" value="UniProtKB-KW"/>
</dbReference>
<gene>
    <name evidence="4" type="ORF">D9X91_02355</name>
</gene>
<keyword evidence="3" id="KW-1133">Transmembrane helix</keyword>
<keyword evidence="3" id="KW-0472">Membrane</keyword>
<keyword evidence="5" id="KW-1185">Reference proteome</keyword>
<keyword evidence="3" id="KW-0812">Transmembrane</keyword>
<dbReference type="NCBIfam" id="NF040982">
    <property type="entry name" value="ComGD"/>
    <property type="match status" value="1"/>
</dbReference>
<evidence type="ECO:0000313" key="4">
    <source>
        <dbReference type="EMBL" id="RLQ98246.1"/>
    </source>
</evidence>